<evidence type="ECO:0000259" key="4">
    <source>
        <dbReference type="Pfam" id="PF13649"/>
    </source>
</evidence>
<dbReference type="SUPFAM" id="SSF53335">
    <property type="entry name" value="S-adenosyl-L-methionine-dependent methyltransferases"/>
    <property type="match status" value="1"/>
</dbReference>
<keyword evidence="1 5" id="KW-0489">Methyltransferase</keyword>
<feature type="domain" description="Methyltransferase" evidence="4">
    <location>
        <begin position="51"/>
        <end position="141"/>
    </location>
</feature>
<gene>
    <name evidence="5" type="ORF">OU415_28185</name>
</gene>
<evidence type="ECO:0000313" key="6">
    <source>
        <dbReference type="Proteomes" id="UP001210380"/>
    </source>
</evidence>
<dbReference type="CDD" id="cd02440">
    <property type="entry name" value="AdoMet_MTases"/>
    <property type="match status" value="1"/>
</dbReference>
<dbReference type="Gene3D" id="3.40.50.150">
    <property type="entry name" value="Vaccinia Virus protein VP39"/>
    <property type="match status" value="1"/>
</dbReference>
<sequence>MSRGTGRDIASNGPAEWDGDDYQRRFDALAASGADVHGEADFVRSFAPSNVLDAGCGTGRVAIELARHGIEVVGTDLDSSMLTTARQRAPQISWIEADLVELDLGRTFDVVVMAGNVPLFTRPGTQAALVASVARHVRPGGVLVAGFSLDRGYGTTDYDAHAAAAGLVLADRFATWDRAPFTDGDYAVSVHTR</sequence>
<keyword evidence="6" id="KW-1185">Reference proteome</keyword>
<proteinExistence type="predicted"/>
<protein>
    <submittedName>
        <fullName evidence="5">Class I SAM-dependent methyltransferase</fullName>
    </submittedName>
</protein>
<evidence type="ECO:0000256" key="3">
    <source>
        <dbReference type="ARBA" id="ARBA00022691"/>
    </source>
</evidence>
<organism evidence="5 6">
    <name type="scientific">Saccharopolyspora oryzae</name>
    <dbReference type="NCBI Taxonomy" id="2997343"/>
    <lineage>
        <taxon>Bacteria</taxon>
        <taxon>Bacillati</taxon>
        <taxon>Actinomycetota</taxon>
        <taxon>Actinomycetes</taxon>
        <taxon>Pseudonocardiales</taxon>
        <taxon>Pseudonocardiaceae</taxon>
        <taxon>Saccharopolyspora</taxon>
    </lineage>
</organism>
<comment type="caution">
    <text evidence="5">The sequence shown here is derived from an EMBL/GenBank/DDBJ whole genome shotgun (WGS) entry which is preliminary data.</text>
</comment>
<dbReference type="RefSeq" id="WP_270952346.1">
    <property type="nucleotide sequence ID" value="NZ_JAQGLA010000065.1"/>
</dbReference>
<dbReference type="EMBL" id="JAQGLA010000065">
    <property type="protein sequence ID" value="MDA3629339.1"/>
    <property type="molecule type" value="Genomic_DNA"/>
</dbReference>
<dbReference type="InterPro" id="IPR041698">
    <property type="entry name" value="Methyltransf_25"/>
</dbReference>
<evidence type="ECO:0000256" key="2">
    <source>
        <dbReference type="ARBA" id="ARBA00022679"/>
    </source>
</evidence>
<accession>A0ABT4V5V7</accession>
<reference evidence="5 6" key="1">
    <citation type="submission" date="2022-11" db="EMBL/GenBank/DDBJ databases">
        <title>Draft genome sequence of Saccharopolyspora sp. WRP15-2 isolated from rhizosphere soils of wild rice in Thailand.</title>
        <authorList>
            <person name="Duangmal K."/>
            <person name="Kammanee S."/>
            <person name="Muangham S."/>
        </authorList>
    </citation>
    <scope>NUCLEOTIDE SEQUENCE [LARGE SCALE GENOMIC DNA]</scope>
    <source>
        <strain evidence="5 6">WRP15-2</strain>
    </source>
</reference>
<dbReference type="Proteomes" id="UP001210380">
    <property type="component" value="Unassembled WGS sequence"/>
</dbReference>
<keyword evidence="2" id="KW-0808">Transferase</keyword>
<dbReference type="PANTHER" id="PTHR43464:SF19">
    <property type="entry name" value="UBIQUINONE BIOSYNTHESIS O-METHYLTRANSFERASE, MITOCHONDRIAL"/>
    <property type="match status" value="1"/>
</dbReference>
<evidence type="ECO:0000313" key="5">
    <source>
        <dbReference type="EMBL" id="MDA3629339.1"/>
    </source>
</evidence>
<name>A0ABT4V5V7_9PSEU</name>
<dbReference type="InterPro" id="IPR029063">
    <property type="entry name" value="SAM-dependent_MTases_sf"/>
</dbReference>
<dbReference type="GO" id="GO:0008168">
    <property type="term" value="F:methyltransferase activity"/>
    <property type="evidence" value="ECO:0007669"/>
    <property type="project" value="UniProtKB-KW"/>
</dbReference>
<keyword evidence="3" id="KW-0949">S-adenosyl-L-methionine</keyword>
<evidence type="ECO:0000256" key="1">
    <source>
        <dbReference type="ARBA" id="ARBA00022603"/>
    </source>
</evidence>
<dbReference type="PANTHER" id="PTHR43464">
    <property type="entry name" value="METHYLTRANSFERASE"/>
    <property type="match status" value="1"/>
</dbReference>
<dbReference type="Pfam" id="PF13649">
    <property type="entry name" value="Methyltransf_25"/>
    <property type="match status" value="1"/>
</dbReference>
<dbReference type="GO" id="GO:0032259">
    <property type="term" value="P:methylation"/>
    <property type="evidence" value="ECO:0007669"/>
    <property type="project" value="UniProtKB-KW"/>
</dbReference>